<name>A0AAD5S4W3_9FUNG</name>
<evidence type="ECO:0000313" key="7">
    <source>
        <dbReference type="Proteomes" id="UP001212841"/>
    </source>
</evidence>
<accession>A0AAD5S4W3</accession>
<dbReference type="InterPro" id="IPR052430">
    <property type="entry name" value="IVT-Associated"/>
</dbReference>
<gene>
    <name evidence="6" type="ORF">HK097_003371</name>
</gene>
<evidence type="ECO:0000256" key="4">
    <source>
        <dbReference type="ARBA" id="ARBA00023136"/>
    </source>
</evidence>
<protein>
    <recommendedName>
        <fullName evidence="5">DUF2421 domain-containing protein</fullName>
    </recommendedName>
</protein>
<comment type="subcellular location">
    <subcellularLocation>
        <location evidence="1">Membrane</location>
        <topology evidence="1">Multi-pass membrane protein</topology>
    </subcellularLocation>
</comment>
<dbReference type="InterPro" id="IPR018820">
    <property type="entry name" value="BRE4-related_DUF2421"/>
</dbReference>
<sequence>MGILYATQATLYISHPSSKTHRKALQKSQTRSKKLQTSLTTLTDLLSLTHLEFRLSSPFPRHVYSEILQLLNTMSDRLSSMITMSKVGFGGAREEYILEVARWRKDMYKQVLLFMHVLATGLGSKTPLPAGMPPARVARLRLLAKLQEGPRG</sequence>
<evidence type="ECO:0000256" key="3">
    <source>
        <dbReference type="ARBA" id="ARBA00022989"/>
    </source>
</evidence>
<keyword evidence="3" id="KW-1133">Transmembrane helix</keyword>
<keyword evidence="7" id="KW-1185">Reference proteome</keyword>
<evidence type="ECO:0000259" key="5">
    <source>
        <dbReference type="Pfam" id="PF10334"/>
    </source>
</evidence>
<dbReference type="GO" id="GO:0016020">
    <property type="term" value="C:membrane"/>
    <property type="evidence" value="ECO:0007669"/>
    <property type="project" value="UniProtKB-SubCell"/>
</dbReference>
<dbReference type="Proteomes" id="UP001212841">
    <property type="component" value="Unassembled WGS sequence"/>
</dbReference>
<comment type="caution">
    <text evidence="6">The sequence shown here is derived from an EMBL/GenBank/DDBJ whole genome shotgun (WGS) entry which is preliminary data.</text>
</comment>
<dbReference type="Pfam" id="PF10334">
    <property type="entry name" value="BRE4"/>
    <property type="match status" value="1"/>
</dbReference>
<feature type="non-terminal residue" evidence="6">
    <location>
        <position position="152"/>
    </location>
</feature>
<keyword evidence="2" id="KW-0812">Transmembrane</keyword>
<evidence type="ECO:0000256" key="1">
    <source>
        <dbReference type="ARBA" id="ARBA00004141"/>
    </source>
</evidence>
<evidence type="ECO:0000256" key="2">
    <source>
        <dbReference type="ARBA" id="ARBA00022692"/>
    </source>
</evidence>
<dbReference type="PANTHER" id="PTHR47804:SF3">
    <property type="entry name" value="PROTEIN BRE4"/>
    <property type="match status" value="1"/>
</dbReference>
<proteinExistence type="predicted"/>
<dbReference type="EMBL" id="JADGJD010001791">
    <property type="protein sequence ID" value="KAJ3037837.1"/>
    <property type="molecule type" value="Genomic_DNA"/>
</dbReference>
<dbReference type="PANTHER" id="PTHR47804">
    <property type="entry name" value="60S RIBOSOMAL PROTEIN L19"/>
    <property type="match status" value="1"/>
</dbReference>
<organism evidence="6 7">
    <name type="scientific">Rhizophlyctis rosea</name>
    <dbReference type="NCBI Taxonomy" id="64517"/>
    <lineage>
        <taxon>Eukaryota</taxon>
        <taxon>Fungi</taxon>
        <taxon>Fungi incertae sedis</taxon>
        <taxon>Chytridiomycota</taxon>
        <taxon>Chytridiomycota incertae sedis</taxon>
        <taxon>Chytridiomycetes</taxon>
        <taxon>Rhizophlyctidales</taxon>
        <taxon>Rhizophlyctidaceae</taxon>
        <taxon>Rhizophlyctis</taxon>
    </lineage>
</organism>
<dbReference type="AlphaFoldDB" id="A0AAD5S4W3"/>
<feature type="domain" description="DUF2421" evidence="5">
    <location>
        <begin position="19"/>
        <end position="133"/>
    </location>
</feature>
<evidence type="ECO:0000313" key="6">
    <source>
        <dbReference type="EMBL" id="KAJ3037837.1"/>
    </source>
</evidence>
<reference evidence="6" key="1">
    <citation type="submission" date="2020-05" db="EMBL/GenBank/DDBJ databases">
        <title>Phylogenomic resolution of chytrid fungi.</title>
        <authorList>
            <person name="Stajich J.E."/>
            <person name="Amses K."/>
            <person name="Simmons R."/>
            <person name="Seto K."/>
            <person name="Myers J."/>
            <person name="Bonds A."/>
            <person name="Quandt C.A."/>
            <person name="Barry K."/>
            <person name="Liu P."/>
            <person name="Grigoriev I."/>
            <person name="Longcore J.E."/>
            <person name="James T.Y."/>
        </authorList>
    </citation>
    <scope>NUCLEOTIDE SEQUENCE</scope>
    <source>
        <strain evidence="6">JEL0318</strain>
    </source>
</reference>
<keyword evidence="4" id="KW-0472">Membrane</keyword>